<dbReference type="CDD" id="cd00077">
    <property type="entry name" value="HDc"/>
    <property type="match status" value="1"/>
</dbReference>
<dbReference type="GO" id="GO:0000160">
    <property type="term" value="P:phosphorelay signal transduction system"/>
    <property type="evidence" value="ECO:0007669"/>
    <property type="project" value="InterPro"/>
</dbReference>
<dbReference type="PROSITE" id="PS50110">
    <property type="entry name" value="RESPONSE_REGULATORY"/>
    <property type="match status" value="1"/>
</dbReference>
<dbReference type="EMBL" id="JAHJDP010000042">
    <property type="protein sequence ID" value="MBU2691037.1"/>
    <property type="molecule type" value="Genomic_DNA"/>
</dbReference>
<dbReference type="InterPro" id="IPR052020">
    <property type="entry name" value="Cyclic_di-GMP/3'3'-cGAMP_PDE"/>
</dbReference>
<gene>
    <name evidence="3" type="ORF">KJ970_08915</name>
</gene>
<accession>A0A948RWW2</accession>
<evidence type="ECO:0000259" key="2">
    <source>
        <dbReference type="PROSITE" id="PS50110"/>
    </source>
</evidence>
<evidence type="ECO:0000313" key="3">
    <source>
        <dbReference type="EMBL" id="MBU2691037.1"/>
    </source>
</evidence>
<dbReference type="Pfam" id="PF13487">
    <property type="entry name" value="HD_5"/>
    <property type="match status" value="1"/>
</dbReference>
<dbReference type="Gene3D" id="3.40.50.2300">
    <property type="match status" value="1"/>
</dbReference>
<dbReference type="PANTHER" id="PTHR45228:SF1">
    <property type="entry name" value="CYCLIC DI-GMP PHOSPHODIESTERASE TM_0186"/>
    <property type="match status" value="1"/>
</dbReference>
<feature type="domain" description="Response regulatory" evidence="2">
    <location>
        <begin position="22"/>
        <end position="141"/>
    </location>
</feature>
<protein>
    <submittedName>
        <fullName evidence="3">Response regulator</fullName>
    </submittedName>
</protein>
<comment type="caution">
    <text evidence="1">Lacks conserved residue(s) required for the propagation of feature annotation.</text>
</comment>
<dbReference type="SUPFAM" id="SSF52172">
    <property type="entry name" value="CheY-like"/>
    <property type="match status" value="1"/>
</dbReference>
<evidence type="ECO:0000256" key="1">
    <source>
        <dbReference type="PROSITE-ProRule" id="PRU00169"/>
    </source>
</evidence>
<dbReference type="AlphaFoldDB" id="A0A948RWW2"/>
<comment type="caution">
    <text evidence="3">The sequence shown here is derived from an EMBL/GenBank/DDBJ whole genome shotgun (WGS) entry which is preliminary data.</text>
</comment>
<dbReference type="PANTHER" id="PTHR45228">
    <property type="entry name" value="CYCLIC DI-GMP PHOSPHODIESTERASE TM_0186-RELATED"/>
    <property type="match status" value="1"/>
</dbReference>
<sequence>MTKLTPHSTTRSQSLETARPQRIVLIDDDKRVVDILQQTLQGRGFAVRIFPDGPSALEWLHTSDNDLPDLIVLSVRLRQRSGLLVCQTIRAHPRTWDLPIILVSEKGEMDNRVQGLRMGADDYISKPFFPRELILRIQKILQRVSRQKELEIRVQKLEQELAEAHTNGYEARKSVQRLRRHIVDEMVHLAHAFHAGGMDGLNEALSQMISQRWGDGPFVYLQRASDGFFRPILSRGIPPRNLLDLVIPASLSGLEGDGLSQSVLLDNVSIGSPLAAIKYPFAASGLRILVPGHLFGETVGVLAIGETANGRLPSGDDLTLAQGAILIFHSLWHRGRVEGQELHHFGWRAARWVEALEEADPSTRGHSRAVSRLCAHLAERLGLEDPEIERIRLAGALHRFAKPPDPTGIYTESCQGIAPLDMEDVEPTVGFGNIDEPHENSLTSILRHQSEAWNGGGRPLGLARGSIPLGSRILAVAEAYIWRCRGEFDRSEAALGSLREEAGVWFDPKIVEHLAQLVHKSEDTPAMRFLEMDG</sequence>
<evidence type="ECO:0000313" key="4">
    <source>
        <dbReference type="Proteomes" id="UP000777784"/>
    </source>
</evidence>
<dbReference type="InterPro" id="IPR003607">
    <property type="entry name" value="HD/PDEase_dom"/>
</dbReference>
<dbReference type="SUPFAM" id="SSF109604">
    <property type="entry name" value="HD-domain/PDEase-like"/>
    <property type="match status" value="1"/>
</dbReference>
<organism evidence="3 4">
    <name type="scientific">Eiseniibacteriota bacterium</name>
    <dbReference type="NCBI Taxonomy" id="2212470"/>
    <lineage>
        <taxon>Bacteria</taxon>
        <taxon>Candidatus Eiseniibacteriota</taxon>
    </lineage>
</organism>
<dbReference type="InterPro" id="IPR001789">
    <property type="entry name" value="Sig_transdc_resp-reg_receiver"/>
</dbReference>
<dbReference type="InterPro" id="IPR011006">
    <property type="entry name" value="CheY-like_superfamily"/>
</dbReference>
<proteinExistence type="predicted"/>
<dbReference type="SMART" id="SM00448">
    <property type="entry name" value="REC"/>
    <property type="match status" value="1"/>
</dbReference>
<dbReference type="Pfam" id="PF00072">
    <property type="entry name" value="Response_reg"/>
    <property type="match status" value="1"/>
</dbReference>
<name>A0A948RWW2_UNCEI</name>
<dbReference type="Gene3D" id="1.10.3210.10">
    <property type="entry name" value="Hypothetical protein af1432"/>
    <property type="match status" value="1"/>
</dbReference>
<reference evidence="3" key="1">
    <citation type="submission" date="2021-05" db="EMBL/GenBank/DDBJ databases">
        <title>Energy efficiency and biological interactions define the core microbiome of deep oligotrophic groundwater.</title>
        <authorList>
            <person name="Mehrshad M."/>
            <person name="Lopez-Fernandez M."/>
            <person name="Bell E."/>
            <person name="Bernier-Latmani R."/>
            <person name="Bertilsson S."/>
            <person name="Dopson M."/>
        </authorList>
    </citation>
    <scope>NUCLEOTIDE SEQUENCE</scope>
    <source>
        <strain evidence="3">Modern_marine.mb.64</strain>
    </source>
</reference>
<dbReference type="Proteomes" id="UP000777784">
    <property type="component" value="Unassembled WGS sequence"/>
</dbReference>